<dbReference type="GO" id="GO:0004439">
    <property type="term" value="F:phosphatidylinositol-4,5-bisphosphate 5-phosphatase activity"/>
    <property type="evidence" value="ECO:0007669"/>
    <property type="project" value="TreeGrafter"/>
</dbReference>
<dbReference type="AlphaFoldDB" id="A0AAP0S8G5"/>
<protein>
    <recommendedName>
        <fullName evidence="4">Inositol polyphosphate-related phosphatase domain-containing protein</fullName>
    </recommendedName>
</protein>
<comment type="similarity">
    <text evidence="1">Belongs to the inositol polyphosphate 5-phosphatase family.</text>
</comment>
<dbReference type="InterPro" id="IPR000300">
    <property type="entry name" value="IPPc"/>
</dbReference>
<dbReference type="PANTHER" id="PTHR45666:SF15">
    <property type="entry name" value="TYPE I INOSITOL POLYPHOSPHATE 5-PHOSPHATASE 8"/>
    <property type="match status" value="1"/>
</dbReference>
<keyword evidence="6" id="KW-1185">Reference proteome</keyword>
<evidence type="ECO:0000313" key="5">
    <source>
        <dbReference type="EMBL" id="KAK9290969.1"/>
    </source>
</evidence>
<dbReference type="Gene3D" id="3.60.10.10">
    <property type="entry name" value="Endonuclease/exonuclease/phosphatase"/>
    <property type="match status" value="1"/>
</dbReference>
<sequence>MRTERMKNSKSSWPKVVVRKWLNIKSGADEFHSDYAVRAMVGKSERRRSCSDQDRYVVVPEDFSEGWLMEATDGLKRSRFERDAPAVTDSLNLRMFVGTWNVGGKSPHEGLNLRDWLRSPAPADIYVLGFQEIVPLNAGNVLGAEDNGPAAKWLSLIRQALNGNKNDPGISQYYNTTTNGDLRHSSPPQHDQQANMKARLSFSDLLSLEDGLDKEDFERFYSSNLNLNSSEEGSPSPPCMSTRHAASPMQQKYCLAASKQMVGIFLCVWVREDLNQHISNLKVSCVGRGIMGYLGNKGSISISMTLHQTTFCFVCTHLTSGEKEGDEVRRNSDVTEILKKTRFSHSCRVPGQPLPPDSILEHDKIIWLGDLNYRLASGRSDTHELLKKNDWQALLEKDQLRIEQRAGRVFKGWEEGGIYFAPTYKYLTNSDHYVVQTSRSKEKRRTPAWCDRILWKGEGLKQIWYVRGESRFSDHRPVYSLFSVQVDLANKNNPTKTYTAKPSTTTKRPIQTSTALSSTCLAKIQAEELLLLTRAQSCIETAPRF</sequence>
<proteinExistence type="inferred from homology"/>
<dbReference type="Proteomes" id="UP001415857">
    <property type="component" value="Unassembled WGS sequence"/>
</dbReference>
<gene>
    <name evidence="5" type="ORF">L1049_009150</name>
</gene>
<keyword evidence="2" id="KW-0378">Hydrolase</keyword>
<dbReference type="SUPFAM" id="SSF56219">
    <property type="entry name" value="DNase I-like"/>
    <property type="match status" value="1"/>
</dbReference>
<comment type="caution">
    <text evidence="5">The sequence shown here is derived from an EMBL/GenBank/DDBJ whole genome shotgun (WGS) entry which is preliminary data.</text>
</comment>
<dbReference type="Pfam" id="PF22669">
    <property type="entry name" value="Exo_endo_phos2"/>
    <property type="match status" value="2"/>
</dbReference>
<organism evidence="5 6">
    <name type="scientific">Liquidambar formosana</name>
    <name type="common">Formosan gum</name>
    <dbReference type="NCBI Taxonomy" id="63359"/>
    <lineage>
        <taxon>Eukaryota</taxon>
        <taxon>Viridiplantae</taxon>
        <taxon>Streptophyta</taxon>
        <taxon>Embryophyta</taxon>
        <taxon>Tracheophyta</taxon>
        <taxon>Spermatophyta</taxon>
        <taxon>Magnoliopsida</taxon>
        <taxon>eudicotyledons</taxon>
        <taxon>Gunneridae</taxon>
        <taxon>Pentapetalae</taxon>
        <taxon>Saxifragales</taxon>
        <taxon>Altingiaceae</taxon>
        <taxon>Liquidambar</taxon>
    </lineage>
</organism>
<evidence type="ECO:0000256" key="3">
    <source>
        <dbReference type="SAM" id="MobiDB-lite"/>
    </source>
</evidence>
<dbReference type="InterPro" id="IPR036691">
    <property type="entry name" value="Endo/exonu/phosph_ase_sf"/>
</dbReference>
<evidence type="ECO:0000313" key="6">
    <source>
        <dbReference type="Proteomes" id="UP001415857"/>
    </source>
</evidence>
<dbReference type="GO" id="GO:0004445">
    <property type="term" value="F:inositol-polyphosphate 5-phosphatase activity"/>
    <property type="evidence" value="ECO:0007669"/>
    <property type="project" value="InterPro"/>
</dbReference>
<dbReference type="PANTHER" id="PTHR45666">
    <property type="entry name" value="TYPE IV INOSITOL POLYPHOSPHATE 5-PHOSPHATASE 9"/>
    <property type="match status" value="1"/>
</dbReference>
<reference evidence="5 6" key="1">
    <citation type="journal article" date="2024" name="Plant J.">
        <title>Genome sequences and population genomics reveal climatic adaptation and genomic divergence between two closely related sweetgum species.</title>
        <authorList>
            <person name="Xu W.Q."/>
            <person name="Ren C.Q."/>
            <person name="Zhang X.Y."/>
            <person name="Comes H.P."/>
            <person name="Liu X.H."/>
            <person name="Li Y.G."/>
            <person name="Kettle C.J."/>
            <person name="Jalonen R."/>
            <person name="Gaisberger H."/>
            <person name="Ma Y.Z."/>
            <person name="Qiu Y.X."/>
        </authorList>
    </citation>
    <scope>NUCLEOTIDE SEQUENCE [LARGE SCALE GENOMIC DNA]</scope>
    <source>
        <strain evidence="5">Hangzhou</strain>
    </source>
</reference>
<dbReference type="SMART" id="SM00128">
    <property type="entry name" value="IPPc"/>
    <property type="match status" value="1"/>
</dbReference>
<dbReference type="GO" id="GO:0034485">
    <property type="term" value="F:phosphatidylinositol-3,4,5-trisphosphate 5-phosphatase activity"/>
    <property type="evidence" value="ECO:0007669"/>
    <property type="project" value="TreeGrafter"/>
</dbReference>
<dbReference type="GO" id="GO:0046856">
    <property type="term" value="P:phosphatidylinositol dephosphorylation"/>
    <property type="evidence" value="ECO:0007669"/>
    <property type="project" value="InterPro"/>
</dbReference>
<feature type="compositionally biased region" description="Polar residues" evidence="3">
    <location>
        <begin position="172"/>
        <end position="195"/>
    </location>
</feature>
<evidence type="ECO:0000256" key="2">
    <source>
        <dbReference type="ARBA" id="ARBA00022801"/>
    </source>
</evidence>
<feature type="region of interest" description="Disordered" evidence="3">
    <location>
        <begin position="167"/>
        <end position="196"/>
    </location>
</feature>
<dbReference type="InterPro" id="IPR045849">
    <property type="entry name" value="IP5P_plant"/>
</dbReference>
<evidence type="ECO:0000259" key="4">
    <source>
        <dbReference type="SMART" id="SM00128"/>
    </source>
</evidence>
<accession>A0AAP0S8G5</accession>
<name>A0AAP0S8G5_LIQFO</name>
<dbReference type="EMBL" id="JBBPBK010000002">
    <property type="protein sequence ID" value="KAK9290969.1"/>
    <property type="molecule type" value="Genomic_DNA"/>
</dbReference>
<feature type="domain" description="Inositol polyphosphate-related phosphatase" evidence="4">
    <location>
        <begin position="91"/>
        <end position="490"/>
    </location>
</feature>
<evidence type="ECO:0000256" key="1">
    <source>
        <dbReference type="ARBA" id="ARBA00010768"/>
    </source>
</evidence>